<evidence type="ECO:0000313" key="2">
    <source>
        <dbReference type="EMBL" id="KAK4306831.1"/>
    </source>
</evidence>
<feature type="compositionally biased region" description="Basic and acidic residues" evidence="1">
    <location>
        <begin position="83"/>
        <end position="100"/>
    </location>
</feature>
<evidence type="ECO:0000313" key="3">
    <source>
        <dbReference type="Proteomes" id="UP001292094"/>
    </source>
</evidence>
<sequence length="178" mass="20405">MSKIPITPTPPPQLEQPKIYDTTTTTTTHPDSSIIPQDPTTHSRHDLPNKVLIVLKRGKGMEQREERGGGVEPHIGLYNTQRTPRDRPTMDRGEGRDPKQRQSMGDRVVMNRPQQSTDDTLTRYLWLVRRILLEDGIEYKGSIMKEAKGRGGGDGRQEENRKIIEWLERVRREGGWDG</sequence>
<dbReference type="Proteomes" id="UP001292094">
    <property type="component" value="Unassembled WGS sequence"/>
</dbReference>
<reference evidence="2" key="1">
    <citation type="submission" date="2023-11" db="EMBL/GenBank/DDBJ databases">
        <title>Genome assemblies of two species of porcelain crab, Petrolisthes cinctipes and Petrolisthes manimaculis (Anomura: Porcellanidae).</title>
        <authorList>
            <person name="Angst P."/>
        </authorList>
    </citation>
    <scope>NUCLEOTIDE SEQUENCE</scope>
    <source>
        <strain evidence="2">PB745_02</strain>
        <tissue evidence="2">Gill</tissue>
    </source>
</reference>
<gene>
    <name evidence="2" type="ORF">Pmani_021380</name>
</gene>
<feature type="region of interest" description="Disordered" evidence="1">
    <location>
        <begin position="60"/>
        <end position="105"/>
    </location>
</feature>
<feature type="compositionally biased region" description="Polar residues" evidence="1">
    <location>
        <begin position="29"/>
        <end position="40"/>
    </location>
</feature>
<proteinExistence type="predicted"/>
<feature type="compositionally biased region" description="Basic and acidic residues" evidence="1">
    <location>
        <begin position="60"/>
        <end position="69"/>
    </location>
</feature>
<organism evidence="2 3">
    <name type="scientific">Petrolisthes manimaculis</name>
    <dbReference type="NCBI Taxonomy" id="1843537"/>
    <lineage>
        <taxon>Eukaryota</taxon>
        <taxon>Metazoa</taxon>
        <taxon>Ecdysozoa</taxon>
        <taxon>Arthropoda</taxon>
        <taxon>Crustacea</taxon>
        <taxon>Multicrustacea</taxon>
        <taxon>Malacostraca</taxon>
        <taxon>Eumalacostraca</taxon>
        <taxon>Eucarida</taxon>
        <taxon>Decapoda</taxon>
        <taxon>Pleocyemata</taxon>
        <taxon>Anomura</taxon>
        <taxon>Galatheoidea</taxon>
        <taxon>Porcellanidae</taxon>
        <taxon>Petrolisthes</taxon>
    </lineage>
</organism>
<keyword evidence="3" id="KW-1185">Reference proteome</keyword>
<dbReference type="EMBL" id="JAWZYT010002084">
    <property type="protein sequence ID" value="KAK4306831.1"/>
    <property type="molecule type" value="Genomic_DNA"/>
</dbReference>
<accession>A0AAE1U3A1</accession>
<protein>
    <submittedName>
        <fullName evidence="2">Uncharacterized protein</fullName>
    </submittedName>
</protein>
<feature type="region of interest" description="Disordered" evidence="1">
    <location>
        <begin position="1"/>
        <end position="45"/>
    </location>
</feature>
<dbReference type="AlphaFoldDB" id="A0AAE1U3A1"/>
<evidence type="ECO:0000256" key="1">
    <source>
        <dbReference type="SAM" id="MobiDB-lite"/>
    </source>
</evidence>
<name>A0AAE1U3A1_9EUCA</name>
<comment type="caution">
    <text evidence="2">The sequence shown here is derived from an EMBL/GenBank/DDBJ whole genome shotgun (WGS) entry which is preliminary data.</text>
</comment>